<dbReference type="AlphaFoldDB" id="A0A2P2QXE7"/>
<accession>A0A2P2QXE7</accession>
<reference evidence="1" key="1">
    <citation type="submission" date="2018-02" db="EMBL/GenBank/DDBJ databases">
        <title>Rhizophora mucronata_Transcriptome.</title>
        <authorList>
            <person name="Meera S.P."/>
            <person name="Sreeshan A."/>
            <person name="Augustine A."/>
        </authorList>
    </citation>
    <scope>NUCLEOTIDE SEQUENCE</scope>
    <source>
        <tissue evidence="1">Leaf</tissue>
    </source>
</reference>
<name>A0A2P2QXE7_RHIMU</name>
<evidence type="ECO:0000313" key="1">
    <source>
        <dbReference type="EMBL" id="MBX71653.1"/>
    </source>
</evidence>
<protein>
    <submittedName>
        <fullName evidence="1">Uncharacterized protein</fullName>
    </submittedName>
</protein>
<organism evidence="1">
    <name type="scientific">Rhizophora mucronata</name>
    <name type="common">Asiatic mangrove</name>
    <dbReference type="NCBI Taxonomy" id="61149"/>
    <lineage>
        <taxon>Eukaryota</taxon>
        <taxon>Viridiplantae</taxon>
        <taxon>Streptophyta</taxon>
        <taxon>Embryophyta</taxon>
        <taxon>Tracheophyta</taxon>
        <taxon>Spermatophyta</taxon>
        <taxon>Magnoliopsida</taxon>
        <taxon>eudicotyledons</taxon>
        <taxon>Gunneridae</taxon>
        <taxon>Pentapetalae</taxon>
        <taxon>rosids</taxon>
        <taxon>fabids</taxon>
        <taxon>Malpighiales</taxon>
        <taxon>Rhizophoraceae</taxon>
        <taxon>Rhizophora</taxon>
    </lineage>
</organism>
<dbReference type="EMBL" id="GGEC01091169">
    <property type="protein sequence ID" value="MBX71653.1"/>
    <property type="molecule type" value="Transcribed_RNA"/>
</dbReference>
<sequence length="38" mass="4280">MICITVGCIKQHDKLTILKQEIETIKPSVGMVHRNSSK</sequence>
<proteinExistence type="predicted"/>